<comment type="caution">
    <text evidence="2">The sequence shown here is derived from an EMBL/GenBank/DDBJ whole genome shotgun (WGS) entry which is preliminary data.</text>
</comment>
<keyword evidence="3" id="KW-1185">Reference proteome</keyword>
<feature type="region of interest" description="Disordered" evidence="1">
    <location>
        <begin position="32"/>
        <end position="80"/>
    </location>
</feature>
<evidence type="ECO:0000313" key="3">
    <source>
        <dbReference type="Proteomes" id="UP000696280"/>
    </source>
</evidence>
<accession>A0A9N9LAD6</accession>
<dbReference type="AlphaFoldDB" id="A0A9N9LAD6"/>
<organism evidence="2 3">
    <name type="scientific">Hymenoscyphus fraxineus</name>
    <dbReference type="NCBI Taxonomy" id="746836"/>
    <lineage>
        <taxon>Eukaryota</taxon>
        <taxon>Fungi</taxon>
        <taxon>Dikarya</taxon>
        <taxon>Ascomycota</taxon>
        <taxon>Pezizomycotina</taxon>
        <taxon>Leotiomycetes</taxon>
        <taxon>Helotiales</taxon>
        <taxon>Helotiaceae</taxon>
        <taxon>Hymenoscyphus</taxon>
    </lineage>
</organism>
<evidence type="ECO:0000256" key="1">
    <source>
        <dbReference type="SAM" id="MobiDB-lite"/>
    </source>
</evidence>
<protein>
    <submittedName>
        <fullName evidence="2">Uncharacterized protein</fullName>
    </submittedName>
</protein>
<proteinExistence type="predicted"/>
<name>A0A9N9LAD6_9HELO</name>
<sequence>MAPAHPSPAQHRAGMFTPPSVMAMLCFTSKPKQGGVSARQRRHPSFVSKAKQSKAKQSKAKHRSKAKKYGMEHDQKSCYR</sequence>
<dbReference type="Proteomes" id="UP000696280">
    <property type="component" value="Unassembled WGS sequence"/>
</dbReference>
<reference evidence="2" key="1">
    <citation type="submission" date="2021-07" db="EMBL/GenBank/DDBJ databases">
        <authorList>
            <person name="Durling M."/>
        </authorList>
    </citation>
    <scope>NUCLEOTIDE SEQUENCE</scope>
</reference>
<dbReference type="EMBL" id="CAJVRL010000130">
    <property type="protein sequence ID" value="CAG8962384.1"/>
    <property type="molecule type" value="Genomic_DNA"/>
</dbReference>
<gene>
    <name evidence="2" type="ORF">HYFRA_00013597</name>
</gene>
<evidence type="ECO:0000313" key="2">
    <source>
        <dbReference type="EMBL" id="CAG8962384.1"/>
    </source>
</evidence>
<feature type="compositionally biased region" description="Basic residues" evidence="1">
    <location>
        <begin position="51"/>
        <end position="68"/>
    </location>
</feature>
<feature type="compositionally biased region" description="Basic and acidic residues" evidence="1">
    <location>
        <begin position="69"/>
        <end position="80"/>
    </location>
</feature>